<feature type="domain" description="Dihydroorotate dehydrogenase catalytic" evidence="8">
    <location>
        <begin position="317"/>
        <end position="364"/>
    </location>
</feature>
<feature type="transmembrane region" description="Helical" evidence="7">
    <location>
        <begin position="81"/>
        <end position="101"/>
    </location>
</feature>
<evidence type="ECO:0000256" key="1">
    <source>
        <dbReference type="ARBA" id="ARBA00001917"/>
    </source>
</evidence>
<dbReference type="EMBL" id="AZHD01000002">
    <property type="protein sequence ID" value="OAA66535.1"/>
    <property type="molecule type" value="Genomic_DNA"/>
</dbReference>
<dbReference type="OrthoDB" id="14784at2759"/>
<evidence type="ECO:0000256" key="3">
    <source>
        <dbReference type="ARBA" id="ARBA00022630"/>
    </source>
</evidence>
<evidence type="ECO:0000256" key="4">
    <source>
        <dbReference type="ARBA" id="ARBA00022643"/>
    </source>
</evidence>
<keyword evidence="3" id="KW-0285">Flavoprotein</keyword>
<proteinExistence type="predicted"/>
<evidence type="ECO:0000259" key="8">
    <source>
        <dbReference type="Pfam" id="PF01180"/>
    </source>
</evidence>
<feature type="region of interest" description="Disordered" evidence="6">
    <location>
        <begin position="24"/>
        <end position="66"/>
    </location>
</feature>
<keyword evidence="10" id="KW-1185">Reference proteome</keyword>
<keyword evidence="5" id="KW-0560">Oxidoreductase</keyword>
<dbReference type="PANTHER" id="PTHR48109">
    <property type="entry name" value="DIHYDROOROTATE DEHYDROGENASE (QUINONE), MITOCHONDRIAL-RELATED"/>
    <property type="match status" value="1"/>
</dbReference>
<comment type="pathway">
    <text evidence="2">Pyrimidine metabolism; UMP biosynthesis via de novo pathway.</text>
</comment>
<dbReference type="STRING" id="1081102.A0A167YP61"/>
<sequence length="371" mass="39246">MASRYLRMRPSLVLRTQPLRRARIGLHPSNPAARRTASTTATAAEDAAARTARTAPTPAAVSTTAAQASPRVVETSAVSRLRVVFFATSVGLTLFAGYLYVTDTRASVHRWLVPPLIRALFPDAEDAHHYGTQSLKILYCLGLHPRDRTNGGDDLAVSVFPHANEYKHEHTLANPIGISAGLDKDAEIPDALFALGAAVVEVGGCTPRPQAGNPRPRLFRVPGIDGMAVWASGVDGVIVGNTTKRRTGLVPGRLRLTGAEQRALAETGGFSGPAMFERTRALVARYRHRLDEHALRGGSAATADGTAAGPLAPKTLFASGGLTTGDQALQLLNAGASVAMLYTGLIYGGAGTVTRIKEEMREQLSRPLPAP</sequence>
<dbReference type="AlphaFoldDB" id="A0A167YP61"/>
<protein>
    <submittedName>
        <fullName evidence="9">Dihydroorotate reductase</fullName>
    </submittedName>
</protein>
<gene>
    <name evidence="9" type="ORF">SPI_01111</name>
</gene>
<dbReference type="GO" id="GO:0005743">
    <property type="term" value="C:mitochondrial inner membrane"/>
    <property type="evidence" value="ECO:0007669"/>
    <property type="project" value="TreeGrafter"/>
</dbReference>
<dbReference type="GO" id="GO:0009220">
    <property type="term" value="P:pyrimidine ribonucleotide biosynthetic process"/>
    <property type="evidence" value="ECO:0007669"/>
    <property type="project" value="TreeGrafter"/>
</dbReference>
<name>A0A167YP61_9HYPO</name>
<accession>A0A167YP61</accession>
<dbReference type="InterPro" id="IPR013785">
    <property type="entry name" value="Aldolase_TIM"/>
</dbReference>
<dbReference type="GO" id="GO:0004152">
    <property type="term" value="F:dihydroorotate dehydrogenase activity"/>
    <property type="evidence" value="ECO:0007669"/>
    <property type="project" value="TreeGrafter"/>
</dbReference>
<keyword evidence="7" id="KW-0472">Membrane</keyword>
<evidence type="ECO:0000256" key="6">
    <source>
        <dbReference type="SAM" id="MobiDB-lite"/>
    </source>
</evidence>
<keyword evidence="7" id="KW-1133">Transmembrane helix</keyword>
<comment type="cofactor">
    <cofactor evidence="1">
        <name>FMN</name>
        <dbReference type="ChEBI" id="CHEBI:58210"/>
    </cofactor>
</comment>
<keyword evidence="4" id="KW-0288">FMN</keyword>
<dbReference type="PANTHER" id="PTHR48109:SF4">
    <property type="entry name" value="DIHYDROOROTATE DEHYDROGENASE (QUINONE), MITOCHONDRIAL"/>
    <property type="match status" value="1"/>
</dbReference>
<evidence type="ECO:0000256" key="5">
    <source>
        <dbReference type="ARBA" id="ARBA00023002"/>
    </source>
</evidence>
<dbReference type="Pfam" id="PF01180">
    <property type="entry name" value="DHO_dh"/>
    <property type="match status" value="2"/>
</dbReference>
<comment type="caution">
    <text evidence="9">The sequence shown here is derived from an EMBL/GenBank/DDBJ whole genome shotgun (WGS) entry which is preliminary data.</text>
</comment>
<dbReference type="InterPro" id="IPR050074">
    <property type="entry name" value="DHO_dehydrogenase"/>
</dbReference>
<evidence type="ECO:0000256" key="2">
    <source>
        <dbReference type="ARBA" id="ARBA00004725"/>
    </source>
</evidence>
<reference evidence="9 10" key="1">
    <citation type="journal article" date="2016" name="Genome Biol. Evol.">
        <title>Divergent and convergent evolution of fungal pathogenicity.</title>
        <authorList>
            <person name="Shang Y."/>
            <person name="Xiao G."/>
            <person name="Zheng P."/>
            <person name="Cen K."/>
            <person name="Zhan S."/>
            <person name="Wang C."/>
        </authorList>
    </citation>
    <scope>NUCLEOTIDE SEQUENCE [LARGE SCALE GENOMIC DNA]</scope>
    <source>
        <strain evidence="9 10">RCEF 264</strain>
    </source>
</reference>
<evidence type="ECO:0000313" key="10">
    <source>
        <dbReference type="Proteomes" id="UP000076874"/>
    </source>
</evidence>
<dbReference type="InterPro" id="IPR005720">
    <property type="entry name" value="Dihydroorotate_DH_cat"/>
</dbReference>
<dbReference type="SUPFAM" id="SSF51395">
    <property type="entry name" value="FMN-linked oxidoreductases"/>
    <property type="match status" value="1"/>
</dbReference>
<dbReference type="GO" id="GO:0006207">
    <property type="term" value="P:'de novo' pyrimidine nucleobase biosynthetic process"/>
    <property type="evidence" value="ECO:0007669"/>
    <property type="project" value="TreeGrafter"/>
</dbReference>
<keyword evidence="7" id="KW-0812">Transmembrane</keyword>
<evidence type="ECO:0000256" key="7">
    <source>
        <dbReference type="SAM" id="Phobius"/>
    </source>
</evidence>
<feature type="compositionally biased region" description="Low complexity" evidence="6">
    <location>
        <begin position="29"/>
        <end position="66"/>
    </location>
</feature>
<feature type="domain" description="Dihydroorotate dehydrogenase catalytic" evidence="8">
    <location>
        <begin position="169"/>
        <end position="222"/>
    </location>
</feature>
<evidence type="ECO:0000313" key="9">
    <source>
        <dbReference type="EMBL" id="OAA66535.1"/>
    </source>
</evidence>
<dbReference type="Proteomes" id="UP000076874">
    <property type="component" value="Unassembled WGS sequence"/>
</dbReference>
<dbReference type="Gene3D" id="3.20.20.70">
    <property type="entry name" value="Aldolase class I"/>
    <property type="match status" value="2"/>
</dbReference>
<organism evidence="9 10">
    <name type="scientific">Niveomyces insectorum RCEF 264</name>
    <dbReference type="NCBI Taxonomy" id="1081102"/>
    <lineage>
        <taxon>Eukaryota</taxon>
        <taxon>Fungi</taxon>
        <taxon>Dikarya</taxon>
        <taxon>Ascomycota</taxon>
        <taxon>Pezizomycotina</taxon>
        <taxon>Sordariomycetes</taxon>
        <taxon>Hypocreomycetidae</taxon>
        <taxon>Hypocreales</taxon>
        <taxon>Cordycipitaceae</taxon>
        <taxon>Niveomyces</taxon>
    </lineage>
</organism>